<dbReference type="Proteomes" id="UP000824238">
    <property type="component" value="Unassembled WGS sequence"/>
</dbReference>
<dbReference type="Pfam" id="PF04085">
    <property type="entry name" value="MreC"/>
    <property type="match status" value="1"/>
</dbReference>
<dbReference type="GO" id="GO:0005886">
    <property type="term" value="C:plasma membrane"/>
    <property type="evidence" value="ECO:0007669"/>
    <property type="project" value="TreeGrafter"/>
</dbReference>
<dbReference type="PANTHER" id="PTHR34138:SF1">
    <property type="entry name" value="CELL SHAPE-DETERMINING PROTEIN MREC"/>
    <property type="match status" value="1"/>
</dbReference>
<comment type="function">
    <text evidence="5">Involved in formation and maintenance of cell shape.</text>
</comment>
<dbReference type="NCBIfam" id="TIGR00219">
    <property type="entry name" value="mreC"/>
    <property type="match status" value="1"/>
</dbReference>
<evidence type="ECO:0000256" key="5">
    <source>
        <dbReference type="PIRNR" id="PIRNR038471"/>
    </source>
</evidence>
<dbReference type="Gene3D" id="2.40.10.350">
    <property type="entry name" value="Rod shape-determining protein MreC, domain 2"/>
    <property type="match status" value="1"/>
</dbReference>
<protein>
    <recommendedName>
        <fullName evidence="2 5">Cell shape-determining protein MreC</fullName>
    </recommendedName>
    <alternativeName>
        <fullName evidence="4 5">Cell shape protein MreC</fullName>
    </alternativeName>
</protein>
<evidence type="ECO:0000313" key="9">
    <source>
        <dbReference type="Proteomes" id="UP000824238"/>
    </source>
</evidence>
<organism evidence="8 9">
    <name type="scientific">Candidatus Scatomorpha intestinigallinarum</name>
    <dbReference type="NCBI Taxonomy" id="2840923"/>
    <lineage>
        <taxon>Bacteria</taxon>
        <taxon>Bacillati</taxon>
        <taxon>Bacillota</taxon>
        <taxon>Clostridia</taxon>
        <taxon>Eubacteriales</taxon>
        <taxon>Candidatus Scatomorpha</taxon>
    </lineage>
</organism>
<dbReference type="Gene3D" id="2.40.10.340">
    <property type="entry name" value="Rod shape-determining protein MreC, domain 1"/>
    <property type="match status" value="1"/>
</dbReference>
<dbReference type="InterPro" id="IPR042177">
    <property type="entry name" value="Cell/Rod_1"/>
</dbReference>
<evidence type="ECO:0000313" key="8">
    <source>
        <dbReference type="EMBL" id="HIR55788.1"/>
    </source>
</evidence>
<dbReference type="InterPro" id="IPR007221">
    <property type="entry name" value="MreC"/>
</dbReference>
<gene>
    <name evidence="8" type="primary">mreC</name>
    <name evidence="8" type="ORF">IAD36_09375</name>
</gene>
<keyword evidence="3 5" id="KW-0133">Cell shape</keyword>
<dbReference type="PANTHER" id="PTHR34138">
    <property type="entry name" value="CELL SHAPE-DETERMINING PROTEIN MREC"/>
    <property type="match status" value="1"/>
</dbReference>
<evidence type="ECO:0000256" key="4">
    <source>
        <dbReference type="ARBA" id="ARBA00032089"/>
    </source>
</evidence>
<reference evidence="8" key="2">
    <citation type="journal article" date="2021" name="PeerJ">
        <title>Extensive microbial diversity within the chicken gut microbiome revealed by metagenomics and culture.</title>
        <authorList>
            <person name="Gilroy R."/>
            <person name="Ravi A."/>
            <person name="Getino M."/>
            <person name="Pursley I."/>
            <person name="Horton D.L."/>
            <person name="Alikhan N.F."/>
            <person name="Baker D."/>
            <person name="Gharbi K."/>
            <person name="Hall N."/>
            <person name="Watson M."/>
            <person name="Adriaenssens E.M."/>
            <person name="Foster-Nyarko E."/>
            <person name="Jarju S."/>
            <person name="Secka A."/>
            <person name="Antonio M."/>
            <person name="Oren A."/>
            <person name="Chaudhuri R.R."/>
            <person name="La Ragione R."/>
            <person name="Hildebrand F."/>
            <person name="Pallen M.J."/>
        </authorList>
    </citation>
    <scope>NUCLEOTIDE SEQUENCE</scope>
    <source>
        <strain evidence="8">ChiGjej3B3-7149</strain>
    </source>
</reference>
<feature type="domain" description="Rod shape-determining protein MreC beta-barrel core" evidence="7">
    <location>
        <begin position="123"/>
        <end position="274"/>
    </location>
</feature>
<sequence>MKEYLKKNGIRLGVVIIAVVLVALLAGRVMGGKADFLTNAIVTVREPIRQAAASVANWLDGAYGYLFEYEQLKAENESLRIQLAEAQEEARAGRDAVDENERFRNLLGFSEKHSDFVYESAKIVSWSASNWGSSFTISKGERNGIEVGDCVVNEYGALVGQISELGESSATVRTLIDVDTSIGALVGADGSAAMLMGDYTLMRQGQVKVTWLTEGAQLFLEDDVLTSGSGGLIPQGIVIGSVASIQSEAGGQTEYGIIQPAVDLDTLVQVFIIKEFDVVD</sequence>
<dbReference type="EMBL" id="DVHH01000226">
    <property type="protein sequence ID" value="HIR55788.1"/>
    <property type="molecule type" value="Genomic_DNA"/>
</dbReference>
<keyword evidence="6" id="KW-0175">Coiled coil</keyword>
<feature type="coiled-coil region" evidence="6">
    <location>
        <begin position="69"/>
        <end position="96"/>
    </location>
</feature>
<evidence type="ECO:0000256" key="1">
    <source>
        <dbReference type="ARBA" id="ARBA00009369"/>
    </source>
</evidence>
<name>A0A9D1DMW9_9FIRM</name>
<dbReference type="InterPro" id="IPR042175">
    <property type="entry name" value="Cell/Rod_MreC_2"/>
</dbReference>
<comment type="similarity">
    <text evidence="1 5">Belongs to the MreC family.</text>
</comment>
<dbReference type="AlphaFoldDB" id="A0A9D1DMW9"/>
<evidence type="ECO:0000256" key="6">
    <source>
        <dbReference type="SAM" id="Coils"/>
    </source>
</evidence>
<dbReference type="PIRSF" id="PIRSF038471">
    <property type="entry name" value="MreC"/>
    <property type="match status" value="1"/>
</dbReference>
<evidence type="ECO:0000256" key="3">
    <source>
        <dbReference type="ARBA" id="ARBA00022960"/>
    </source>
</evidence>
<reference evidence="8" key="1">
    <citation type="submission" date="2020-10" db="EMBL/GenBank/DDBJ databases">
        <authorList>
            <person name="Gilroy R."/>
        </authorList>
    </citation>
    <scope>NUCLEOTIDE SEQUENCE</scope>
    <source>
        <strain evidence="8">ChiGjej3B3-7149</strain>
    </source>
</reference>
<proteinExistence type="inferred from homology"/>
<comment type="caution">
    <text evidence="8">The sequence shown here is derived from an EMBL/GenBank/DDBJ whole genome shotgun (WGS) entry which is preliminary data.</text>
</comment>
<dbReference type="InterPro" id="IPR055342">
    <property type="entry name" value="MreC_beta-barrel_core"/>
</dbReference>
<dbReference type="GO" id="GO:0008360">
    <property type="term" value="P:regulation of cell shape"/>
    <property type="evidence" value="ECO:0007669"/>
    <property type="project" value="UniProtKB-KW"/>
</dbReference>
<accession>A0A9D1DMW9</accession>
<evidence type="ECO:0000259" key="7">
    <source>
        <dbReference type="Pfam" id="PF04085"/>
    </source>
</evidence>
<evidence type="ECO:0000256" key="2">
    <source>
        <dbReference type="ARBA" id="ARBA00013855"/>
    </source>
</evidence>